<evidence type="ECO:0000313" key="3">
    <source>
        <dbReference type="EMBL" id="AWX45978.1"/>
    </source>
</evidence>
<dbReference type="Proteomes" id="UP000248536">
    <property type="component" value="Chromosome"/>
</dbReference>
<dbReference type="RefSeq" id="WP_239023305.1">
    <property type="nucleotide sequence ID" value="NZ_CP030104.1"/>
</dbReference>
<feature type="transmembrane region" description="Helical" evidence="1">
    <location>
        <begin position="6"/>
        <end position="24"/>
    </location>
</feature>
<feature type="transmembrane region" description="Helical" evidence="1">
    <location>
        <begin position="617"/>
        <end position="635"/>
    </location>
</feature>
<gene>
    <name evidence="3" type="ORF">HME9304_03010</name>
</gene>
<dbReference type="NCBIfam" id="TIGR02226">
    <property type="entry name" value="two_anch"/>
    <property type="match status" value="1"/>
</dbReference>
<dbReference type="EMBL" id="CP030104">
    <property type="protein sequence ID" value="AWX45978.1"/>
    <property type="molecule type" value="Genomic_DNA"/>
</dbReference>
<accession>A0A2Z4LX87</accession>
<sequence length="640" mass="72920">MQFKHPEILWALVLLIIPILIHLFQLRRFKKTPFTNVAMLQKVVSESRKSNTLKKWLLLMVRLLMLTAIVFAFAQPFSSKKTALQQKETVVYLDDSFSMQAKSNGLSLLEKSTQELIKNIDSESVFSLFTNEKTFKDITIKDIQNNLLSLPYSHKQLDFNGIALKANTLFSNSDASIKNLILLSDFQERMYASNSTLDSTVTNYLVPVRPKEAQNIAIDSVFLIENQATPSSLSVMLSGNNDNENVPISLYNGELLIAKTSAKFDTNGKAKVVFTIPDNQPLEGILKIMDNSLTYDNQFFFNIDKKEKIKVLAIANSNDDYLDRLFTQEEFIFKKYSLGQLDYSFLDEQNVIILDNLPSIPKSLQKVLKTLKENGGTVIVIPSLESDLTSYNQFLSGFFATQLNQKLVVDKKITNISFEHPLYKNVFEKKVYNFQYPNVKQFFKTKSTALKILSLEGGDAFLSGTDGFYFFSAPLERDNSNFKNSPLIVPTFYNMATFGLRVPRTYHTVGRPNTIDVPIDLGSDDILNVSKEGYEFIPLQQSFPHKVRISFSDNPTVDGIFNIKRSGKPIKKISFNYPRTESKLNYLDLNNINSSIRQDSITSLFDFLEAENSITAYWKWFIILALLLALIEVIIQKFIT</sequence>
<proteinExistence type="predicted"/>
<feature type="domain" description="Aerotolerance regulator N-terminal" evidence="2">
    <location>
        <begin position="1"/>
        <end position="76"/>
    </location>
</feature>
<organism evidence="3 4">
    <name type="scientific">Flagellimonas maritima</name>
    <dbReference type="NCBI Taxonomy" id="1383885"/>
    <lineage>
        <taxon>Bacteria</taxon>
        <taxon>Pseudomonadati</taxon>
        <taxon>Bacteroidota</taxon>
        <taxon>Flavobacteriia</taxon>
        <taxon>Flavobacteriales</taxon>
        <taxon>Flavobacteriaceae</taxon>
        <taxon>Flagellimonas</taxon>
    </lineage>
</organism>
<dbReference type="Pfam" id="PF07584">
    <property type="entry name" value="BatA"/>
    <property type="match status" value="1"/>
</dbReference>
<evidence type="ECO:0000313" key="4">
    <source>
        <dbReference type="Proteomes" id="UP000248536"/>
    </source>
</evidence>
<protein>
    <recommendedName>
        <fullName evidence="2">Aerotolerance regulator N-terminal domain-containing protein</fullName>
    </recommendedName>
</protein>
<keyword evidence="1" id="KW-0812">Transmembrane</keyword>
<evidence type="ECO:0000259" key="2">
    <source>
        <dbReference type="Pfam" id="PF07584"/>
    </source>
</evidence>
<keyword evidence="4" id="KW-1185">Reference proteome</keyword>
<dbReference type="PANTHER" id="PTHR37464:SF1">
    <property type="entry name" value="BLL2463 PROTEIN"/>
    <property type="match status" value="1"/>
</dbReference>
<keyword evidence="1" id="KW-0472">Membrane</keyword>
<dbReference type="AlphaFoldDB" id="A0A2Z4LX87"/>
<name>A0A2Z4LX87_9FLAO</name>
<evidence type="ECO:0000256" key="1">
    <source>
        <dbReference type="SAM" id="Phobius"/>
    </source>
</evidence>
<dbReference type="InterPro" id="IPR011933">
    <property type="entry name" value="Double_TM_dom"/>
</dbReference>
<reference evidence="3 4" key="1">
    <citation type="submission" date="2018-06" db="EMBL/GenBank/DDBJ databases">
        <title>Spongiibacterium sp. HME9304 Genome sequencing and assembly.</title>
        <authorList>
            <person name="Kang H."/>
            <person name="Kim H."/>
            <person name="Joh K."/>
        </authorList>
    </citation>
    <scope>NUCLEOTIDE SEQUENCE [LARGE SCALE GENOMIC DNA]</scope>
    <source>
        <strain evidence="3 4">HME9304</strain>
    </source>
</reference>
<dbReference type="KEGG" id="spon:HME9304_03010"/>
<keyword evidence="1" id="KW-1133">Transmembrane helix</keyword>
<feature type="transmembrane region" description="Helical" evidence="1">
    <location>
        <begin position="56"/>
        <end position="74"/>
    </location>
</feature>
<dbReference type="PANTHER" id="PTHR37464">
    <property type="entry name" value="BLL2463 PROTEIN"/>
    <property type="match status" value="1"/>
</dbReference>
<dbReference type="InterPro" id="IPR024163">
    <property type="entry name" value="Aerotolerance_reg_N"/>
</dbReference>